<gene>
    <name evidence="3" type="primary">Hdlbp_1</name>
    <name evidence="3" type="ORF">NPIL_282531</name>
</gene>
<dbReference type="AlphaFoldDB" id="A0A8X6MTS8"/>
<sequence>MDVVNWLHKYIIGKKCTNIKYMTQDLSKVQVDFTNESIKGEGSKAEIHEVYKKLKKMIDNILKQVVYKEVQVNFAFHRHLIGKNVSNINRFKEDIKSLINILSDNENEVVHIEGAFEGVA</sequence>
<reference evidence="3" key="1">
    <citation type="submission" date="2020-08" db="EMBL/GenBank/DDBJ databases">
        <title>Multicomponent nature underlies the extraordinary mechanical properties of spider dragline silk.</title>
        <authorList>
            <person name="Kono N."/>
            <person name="Nakamura H."/>
            <person name="Mori M."/>
            <person name="Yoshida Y."/>
            <person name="Ohtoshi R."/>
            <person name="Malay A.D."/>
            <person name="Moran D.A.P."/>
            <person name="Tomita M."/>
            <person name="Numata K."/>
            <person name="Arakawa K."/>
        </authorList>
    </citation>
    <scope>NUCLEOTIDE SEQUENCE</scope>
</reference>
<dbReference type="Proteomes" id="UP000887013">
    <property type="component" value="Unassembled WGS sequence"/>
</dbReference>
<name>A0A8X6MTS8_NEPPI</name>
<dbReference type="InterPro" id="IPR004088">
    <property type="entry name" value="KH_dom_type_1"/>
</dbReference>
<organism evidence="3 4">
    <name type="scientific">Nephila pilipes</name>
    <name type="common">Giant wood spider</name>
    <name type="synonym">Nephila maculata</name>
    <dbReference type="NCBI Taxonomy" id="299642"/>
    <lineage>
        <taxon>Eukaryota</taxon>
        <taxon>Metazoa</taxon>
        <taxon>Ecdysozoa</taxon>
        <taxon>Arthropoda</taxon>
        <taxon>Chelicerata</taxon>
        <taxon>Arachnida</taxon>
        <taxon>Araneae</taxon>
        <taxon>Araneomorphae</taxon>
        <taxon>Entelegynae</taxon>
        <taxon>Araneoidea</taxon>
        <taxon>Nephilidae</taxon>
        <taxon>Nephila</taxon>
    </lineage>
</organism>
<dbReference type="OrthoDB" id="271862at2759"/>
<feature type="domain" description="K Homology" evidence="2">
    <location>
        <begin position="69"/>
        <end position="119"/>
    </location>
</feature>
<proteinExistence type="predicted"/>
<dbReference type="GO" id="GO:0003723">
    <property type="term" value="F:RNA binding"/>
    <property type="evidence" value="ECO:0007669"/>
    <property type="project" value="UniProtKB-UniRule"/>
</dbReference>
<protein>
    <submittedName>
        <fullName evidence="3">Vigilin</fullName>
    </submittedName>
</protein>
<accession>A0A8X6MTS8</accession>
<dbReference type="InterPro" id="IPR036612">
    <property type="entry name" value="KH_dom_type_1_sf"/>
</dbReference>
<keyword evidence="1" id="KW-0694">RNA-binding</keyword>
<dbReference type="Pfam" id="PF00013">
    <property type="entry name" value="KH_1"/>
    <property type="match status" value="1"/>
</dbReference>
<evidence type="ECO:0000259" key="2">
    <source>
        <dbReference type="Pfam" id="PF00013"/>
    </source>
</evidence>
<dbReference type="SUPFAM" id="SSF54791">
    <property type="entry name" value="Eukaryotic type KH-domain (KH-domain type I)"/>
    <property type="match status" value="2"/>
</dbReference>
<dbReference type="Gene3D" id="3.30.1370.10">
    <property type="entry name" value="K Homology domain, type 1"/>
    <property type="match status" value="2"/>
</dbReference>
<comment type="caution">
    <text evidence="3">The sequence shown here is derived from an EMBL/GenBank/DDBJ whole genome shotgun (WGS) entry which is preliminary data.</text>
</comment>
<keyword evidence="4" id="KW-1185">Reference proteome</keyword>
<evidence type="ECO:0000256" key="1">
    <source>
        <dbReference type="PROSITE-ProRule" id="PRU00117"/>
    </source>
</evidence>
<evidence type="ECO:0000313" key="3">
    <source>
        <dbReference type="EMBL" id="GFS77781.1"/>
    </source>
</evidence>
<evidence type="ECO:0000313" key="4">
    <source>
        <dbReference type="Proteomes" id="UP000887013"/>
    </source>
</evidence>
<dbReference type="GO" id="GO:0010468">
    <property type="term" value="P:regulation of gene expression"/>
    <property type="evidence" value="ECO:0007669"/>
    <property type="project" value="UniProtKB-ARBA"/>
</dbReference>
<dbReference type="EMBL" id="BMAW01050955">
    <property type="protein sequence ID" value="GFS77781.1"/>
    <property type="molecule type" value="Genomic_DNA"/>
</dbReference>
<dbReference type="PROSITE" id="PS50084">
    <property type="entry name" value="KH_TYPE_1"/>
    <property type="match status" value="1"/>
</dbReference>